<evidence type="ECO:0000313" key="2">
    <source>
        <dbReference type="EMBL" id="OCH96273.1"/>
    </source>
</evidence>
<reference evidence="2 3" key="1">
    <citation type="submission" date="2016-07" db="EMBL/GenBank/DDBJ databases">
        <title>Draft genome of the white-rot fungus Obba rivulosa 3A-2.</title>
        <authorList>
            <consortium name="DOE Joint Genome Institute"/>
            <person name="Miettinen O."/>
            <person name="Riley R."/>
            <person name="Acob R."/>
            <person name="Barry K."/>
            <person name="Cullen D."/>
            <person name="De Vries R."/>
            <person name="Hainaut M."/>
            <person name="Hatakka A."/>
            <person name="Henrissat B."/>
            <person name="Hilden K."/>
            <person name="Kuo R."/>
            <person name="Labutti K."/>
            <person name="Lipzen A."/>
            <person name="Makela M.R."/>
            <person name="Sandor L."/>
            <person name="Spatafora J.W."/>
            <person name="Grigoriev I.V."/>
            <person name="Hibbett D.S."/>
        </authorList>
    </citation>
    <scope>NUCLEOTIDE SEQUENCE [LARGE SCALE GENOMIC DNA]</scope>
    <source>
        <strain evidence="2 3">3A-2</strain>
    </source>
</reference>
<protein>
    <submittedName>
        <fullName evidence="2">Uncharacterized protein</fullName>
    </submittedName>
</protein>
<evidence type="ECO:0000313" key="3">
    <source>
        <dbReference type="Proteomes" id="UP000250043"/>
    </source>
</evidence>
<keyword evidence="3" id="KW-1185">Reference proteome</keyword>
<gene>
    <name evidence="2" type="ORF">OBBRIDRAFT_230001</name>
</gene>
<feature type="region of interest" description="Disordered" evidence="1">
    <location>
        <begin position="182"/>
        <end position="204"/>
    </location>
</feature>
<evidence type="ECO:0000256" key="1">
    <source>
        <dbReference type="SAM" id="MobiDB-lite"/>
    </source>
</evidence>
<feature type="compositionally biased region" description="Basic and acidic residues" evidence="1">
    <location>
        <begin position="31"/>
        <end position="41"/>
    </location>
</feature>
<proteinExistence type="predicted"/>
<sequence length="204" mass="22437">MVIRAFRGHHRVERYSSGTHRTSSSCGPAIRPERESNESMSRESSMLLPSYRERGSNEWSIGAAWLRLDSDRCQDGGNSAGDASLYLEKMVCSLLTLKAVSEKRSCASPTVCFISLQEFYMSIRGSRSFAMSITASTSTRAAFGGRNTSLPSLRISSTFFGTSSPSSSVTLQVPTLGWPKRTPPSHSLSRLAEHQQTPRGLMQF</sequence>
<dbReference type="EMBL" id="KV722331">
    <property type="protein sequence ID" value="OCH96273.1"/>
    <property type="molecule type" value="Genomic_DNA"/>
</dbReference>
<accession>A0A8E2DVA3</accession>
<feature type="region of interest" description="Disordered" evidence="1">
    <location>
        <begin position="16"/>
        <end position="44"/>
    </location>
</feature>
<dbReference type="Proteomes" id="UP000250043">
    <property type="component" value="Unassembled WGS sequence"/>
</dbReference>
<feature type="compositionally biased region" description="Polar residues" evidence="1">
    <location>
        <begin position="16"/>
        <end position="26"/>
    </location>
</feature>
<organism evidence="2 3">
    <name type="scientific">Obba rivulosa</name>
    <dbReference type="NCBI Taxonomy" id="1052685"/>
    <lineage>
        <taxon>Eukaryota</taxon>
        <taxon>Fungi</taxon>
        <taxon>Dikarya</taxon>
        <taxon>Basidiomycota</taxon>
        <taxon>Agaricomycotina</taxon>
        <taxon>Agaricomycetes</taxon>
        <taxon>Polyporales</taxon>
        <taxon>Gelatoporiaceae</taxon>
        <taxon>Obba</taxon>
    </lineage>
</organism>
<dbReference type="AlphaFoldDB" id="A0A8E2DVA3"/>
<name>A0A8E2DVA3_9APHY</name>
<feature type="compositionally biased region" description="Polar residues" evidence="1">
    <location>
        <begin position="184"/>
        <end position="198"/>
    </location>
</feature>